<dbReference type="RefSeq" id="WP_275034502.1">
    <property type="nucleotide sequence ID" value="NZ_CP118615.1"/>
</dbReference>
<protein>
    <submittedName>
        <fullName evidence="3">Uncharacterized protein</fullName>
    </submittedName>
</protein>
<name>A0ABY7ZZT0_9ACTN</name>
<sequence length="124" mass="13979">MPTEPGANAGTTTHRPPDRAAPRPAGPHQAGRRPAGPDQAAQRPTLPDWMLNPPPPRVTLGDRITATMLRVPGAVALRQRWWVWRDRQRLHERFPRSFKIVAFFLSWGLALFLLLTVYALFSLV</sequence>
<evidence type="ECO:0000256" key="2">
    <source>
        <dbReference type="SAM" id="Phobius"/>
    </source>
</evidence>
<keyword evidence="2" id="KW-0472">Membrane</keyword>
<evidence type="ECO:0000313" key="3">
    <source>
        <dbReference type="EMBL" id="WDZ87518.1"/>
    </source>
</evidence>
<reference evidence="3 4" key="1">
    <citation type="submission" date="2023-02" db="EMBL/GenBank/DDBJ databases">
        <authorList>
            <person name="Mo P."/>
        </authorList>
    </citation>
    <scope>NUCLEOTIDE SEQUENCE [LARGE SCALE GENOMIC DNA]</scope>
    <source>
        <strain evidence="3 4">HUAS 3</strain>
    </source>
</reference>
<proteinExistence type="predicted"/>
<evidence type="ECO:0000256" key="1">
    <source>
        <dbReference type="SAM" id="MobiDB-lite"/>
    </source>
</evidence>
<evidence type="ECO:0000313" key="4">
    <source>
        <dbReference type="Proteomes" id="UP001219605"/>
    </source>
</evidence>
<dbReference type="Proteomes" id="UP001219605">
    <property type="component" value="Chromosome"/>
</dbReference>
<dbReference type="EMBL" id="CP118615">
    <property type="protein sequence ID" value="WDZ87518.1"/>
    <property type="molecule type" value="Genomic_DNA"/>
</dbReference>
<accession>A0ABY7ZZT0</accession>
<organism evidence="3 4">
    <name type="scientific">Micromonospora cathayae</name>
    <dbReference type="NCBI Taxonomy" id="3028804"/>
    <lineage>
        <taxon>Bacteria</taxon>
        <taxon>Bacillati</taxon>
        <taxon>Actinomycetota</taxon>
        <taxon>Actinomycetes</taxon>
        <taxon>Micromonosporales</taxon>
        <taxon>Micromonosporaceae</taxon>
        <taxon>Micromonospora</taxon>
    </lineage>
</organism>
<feature type="region of interest" description="Disordered" evidence="1">
    <location>
        <begin position="1"/>
        <end position="57"/>
    </location>
</feature>
<keyword evidence="4" id="KW-1185">Reference proteome</keyword>
<keyword evidence="2" id="KW-0812">Transmembrane</keyword>
<gene>
    <name evidence="3" type="ORF">PVK37_14455</name>
</gene>
<keyword evidence="2" id="KW-1133">Transmembrane helix</keyword>
<feature type="transmembrane region" description="Helical" evidence="2">
    <location>
        <begin position="97"/>
        <end position="121"/>
    </location>
</feature>